<name>A0A1G6VQ65_9ACTN</name>
<keyword evidence="2" id="KW-1185">Reference proteome</keyword>
<dbReference type="STRING" id="58114.SAMN05216270_10571"/>
<dbReference type="AlphaFoldDB" id="A0A1G6VQ65"/>
<dbReference type="InterPro" id="IPR019587">
    <property type="entry name" value="Polyketide_cyclase/dehydratase"/>
</dbReference>
<dbReference type="CDD" id="cd07822">
    <property type="entry name" value="SRPBCC_4"/>
    <property type="match status" value="1"/>
</dbReference>
<dbReference type="Proteomes" id="UP000198949">
    <property type="component" value="Unassembled WGS sequence"/>
</dbReference>
<dbReference type="SUPFAM" id="SSF55961">
    <property type="entry name" value="Bet v1-like"/>
    <property type="match status" value="1"/>
</dbReference>
<proteinExistence type="predicted"/>
<evidence type="ECO:0000313" key="2">
    <source>
        <dbReference type="Proteomes" id="UP000198949"/>
    </source>
</evidence>
<dbReference type="RefSeq" id="WP_218125190.1">
    <property type="nucleotide sequence ID" value="NZ_FNAD01000005.1"/>
</dbReference>
<gene>
    <name evidence="1" type="ORF">SAMN05216270_10571</name>
</gene>
<dbReference type="PANTHER" id="PTHR36166">
    <property type="entry name" value="CHROMOSOME 9, WHOLE GENOME SHOTGUN SEQUENCE"/>
    <property type="match status" value="1"/>
</dbReference>
<evidence type="ECO:0008006" key="3">
    <source>
        <dbReference type="Google" id="ProtNLM"/>
    </source>
</evidence>
<evidence type="ECO:0000313" key="1">
    <source>
        <dbReference type="EMBL" id="SDD55689.1"/>
    </source>
</evidence>
<reference evidence="2" key="1">
    <citation type="submission" date="2016-10" db="EMBL/GenBank/DDBJ databases">
        <authorList>
            <person name="Varghese N."/>
            <person name="Submissions S."/>
        </authorList>
    </citation>
    <scope>NUCLEOTIDE SEQUENCE [LARGE SCALE GENOMIC DNA]</scope>
    <source>
        <strain evidence="2">CGMCC 4.3516</strain>
    </source>
</reference>
<sequence length="178" mass="19253">MIILVVAAVIVAAATAYAIWAMGQERRIETTVRLDARANEVWAVLTDFPAYGEWNPFLTAVSGLLAEDERLDATFTQANGKTSRFRPRVLRVSPARQIRWLGKLGPGGLFDGEHYFVLAPQEDGTTVLTHGERFTGVLVPLLGRLLADTEQGFTAMNDALAARLAALGDGPDGDALDD</sequence>
<organism evidence="1 2">
    <name type="scientific">Glycomyces harbinensis</name>
    <dbReference type="NCBI Taxonomy" id="58114"/>
    <lineage>
        <taxon>Bacteria</taxon>
        <taxon>Bacillati</taxon>
        <taxon>Actinomycetota</taxon>
        <taxon>Actinomycetes</taxon>
        <taxon>Glycomycetales</taxon>
        <taxon>Glycomycetaceae</taxon>
        <taxon>Glycomyces</taxon>
    </lineage>
</organism>
<dbReference type="Gene3D" id="3.30.530.20">
    <property type="match status" value="1"/>
</dbReference>
<accession>A0A1G6VQ65</accession>
<dbReference type="InterPro" id="IPR023393">
    <property type="entry name" value="START-like_dom_sf"/>
</dbReference>
<dbReference type="Pfam" id="PF10604">
    <property type="entry name" value="Polyketide_cyc2"/>
    <property type="match status" value="1"/>
</dbReference>
<protein>
    <recommendedName>
        <fullName evidence="3">Polyketide cyclase / dehydrase and lipid transport</fullName>
    </recommendedName>
</protein>
<dbReference type="EMBL" id="FNAD01000005">
    <property type="protein sequence ID" value="SDD55689.1"/>
    <property type="molecule type" value="Genomic_DNA"/>
</dbReference>
<dbReference type="PANTHER" id="PTHR36166:SF1">
    <property type="entry name" value="SRPBCC DOMAIN-CONTAINING PROTEIN"/>
    <property type="match status" value="1"/>
</dbReference>